<proteinExistence type="predicted"/>
<dbReference type="PANTHER" id="PTHR43060">
    <property type="entry name" value="3-HYDROXYISOBUTYRATE DEHYDROGENASE-LIKE 1, MITOCHONDRIAL-RELATED"/>
    <property type="match status" value="1"/>
</dbReference>
<protein>
    <submittedName>
        <fullName evidence="3">DUF1932 domain-containing protein</fullName>
    </submittedName>
</protein>
<keyword evidence="4" id="KW-1185">Reference proteome</keyword>
<evidence type="ECO:0000259" key="1">
    <source>
        <dbReference type="Pfam" id="PF03807"/>
    </source>
</evidence>
<sequence>MGQPVPDRANRPRLCFIGFGEAGQAFAGGLIEAGLHDIAAYDIASEEARVREPAARLGVRLAPSLAEALSGADFVFSAVTAASSIEAARAAAAHLADGQVFVDVNSVSPGRKREAAALFARPGAYLDLAIMAPVHPKRHATPCLVAGEAGERFIAIFGEFGMSLAKASDEIGAATTIKMVRSVMVKGLEALSYECFMAAHKAGVEETILASLGRSYPGFDWPVAVPYNVSRMLQHGVRRAAEMREVALTLRELGLDPAVTEGVVVQQERLGRLGLQLGPEGGLAMLEKVEDALGATAPNGGYSQKL</sequence>
<dbReference type="SUPFAM" id="SSF51735">
    <property type="entry name" value="NAD(P)-binding Rossmann-fold domains"/>
    <property type="match status" value="1"/>
</dbReference>
<evidence type="ECO:0000259" key="2">
    <source>
        <dbReference type="Pfam" id="PF09130"/>
    </source>
</evidence>
<dbReference type="Gene3D" id="3.40.50.720">
    <property type="entry name" value="NAD(P)-binding Rossmann-like Domain"/>
    <property type="match status" value="1"/>
</dbReference>
<dbReference type="SUPFAM" id="SSF48179">
    <property type="entry name" value="6-phosphogluconate dehydrogenase C-terminal domain-like"/>
    <property type="match status" value="1"/>
</dbReference>
<organism evidence="3 4">
    <name type="scientific">Bosea rubneri</name>
    <dbReference type="NCBI Taxonomy" id="3075434"/>
    <lineage>
        <taxon>Bacteria</taxon>
        <taxon>Pseudomonadati</taxon>
        <taxon>Pseudomonadota</taxon>
        <taxon>Alphaproteobacteria</taxon>
        <taxon>Hyphomicrobiales</taxon>
        <taxon>Boseaceae</taxon>
        <taxon>Bosea</taxon>
    </lineage>
</organism>
<dbReference type="InterPro" id="IPR013328">
    <property type="entry name" value="6PGD_dom2"/>
</dbReference>
<dbReference type="Gene3D" id="1.10.1040.10">
    <property type="entry name" value="N-(1-d-carboxylethyl)-l-norvaline Dehydrogenase, domain 2"/>
    <property type="match status" value="1"/>
</dbReference>
<dbReference type="PANTHER" id="PTHR43060:SF15">
    <property type="entry name" value="3-HYDROXYISOBUTYRATE DEHYDROGENASE-LIKE 1, MITOCHONDRIAL-RELATED"/>
    <property type="match status" value="1"/>
</dbReference>
<feature type="domain" description="Pyrroline-5-carboxylate reductase catalytic N-terminal" evidence="1">
    <location>
        <begin position="13"/>
        <end position="104"/>
    </location>
</feature>
<dbReference type="InterPro" id="IPR028939">
    <property type="entry name" value="P5C_Rdtase_cat_N"/>
</dbReference>
<dbReference type="InterPro" id="IPR036291">
    <property type="entry name" value="NAD(P)-bd_dom_sf"/>
</dbReference>
<accession>A0ABU3S8M8</accession>
<name>A0ABU3S8M8_9HYPH</name>
<feature type="domain" description="Phosphogluconate dehydrogenase NAD-binding putative C-terminal" evidence="2">
    <location>
        <begin position="199"/>
        <end position="269"/>
    </location>
</feature>
<dbReference type="Pfam" id="PF03807">
    <property type="entry name" value="F420_oxidored"/>
    <property type="match status" value="1"/>
</dbReference>
<gene>
    <name evidence="3" type="ORF">RKE40_14675</name>
</gene>
<dbReference type="Pfam" id="PF09130">
    <property type="entry name" value="DUF1932"/>
    <property type="match status" value="1"/>
</dbReference>
<evidence type="ECO:0000313" key="3">
    <source>
        <dbReference type="EMBL" id="MDU0341139.1"/>
    </source>
</evidence>
<dbReference type="InterPro" id="IPR015814">
    <property type="entry name" value="Pgluconate_DH_NAD-bd_C"/>
</dbReference>
<evidence type="ECO:0000313" key="4">
    <source>
        <dbReference type="Proteomes" id="UP001254257"/>
    </source>
</evidence>
<dbReference type="RefSeq" id="WP_316018973.1">
    <property type="nucleotide sequence ID" value="NZ_JAWDID010000020.1"/>
</dbReference>
<dbReference type="EMBL" id="JAWDID010000020">
    <property type="protein sequence ID" value="MDU0341139.1"/>
    <property type="molecule type" value="Genomic_DNA"/>
</dbReference>
<reference evidence="3 4" key="1">
    <citation type="submission" date="2023-09" db="EMBL/GenBank/DDBJ databases">
        <title>Whole genome shotgun sequencing (WGS) of Bosea sp. ZW T0_25, isolated from stored onions (Allium cepa).</title>
        <authorList>
            <person name="Stoll D.A."/>
            <person name="Huch M."/>
        </authorList>
    </citation>
    <scope>NUCLEOTIDE SEQUENCE [LARGE SCALE GENOMIC DNA]</scope>
    <source>
        <strain evidence="3 4">ZW T0_25</strain>
    </source>
</reference>
<dbReference type="Proteomes" id="UP001254257">
    <property type="component" value="Unassembled WGS sequence"/>
</dbReference>
<comment type="caution">
    <text evidence="3">The sequence shown here is derived from an EMBL/GenBank/DDBJ whole genome shotgun (WGS) entry which is preliminary data.</text>
</comment>
<dbReference type="InterPro" id="IPR008927">
    <property type="entry name" value="6-PGluconate_DH-like_C_sf"/>
</dbReference>